<dbReference type="Gene3D" id="1.10.390.10">
    <property type="entry name" value="Neutral Protease Domain 2"/>
    <property type="match status" value="1"/>
</dbReference>
<evidence type="ECO:0000256" key="17">
    <source>
        <dbReference type="ARBA" id="ARBA00023136"/>
    </source>
</evidence>
<keyword evidence="11 21" id="KW-0479">Metal-binding</keyword>
<dbReference type="GO" id="GO:0098552">
    <property type="term" value="C:side of membrane"/>
    <property type="evidence" value="ECO:0007669"/>
    <property type="project" value="UniProtKB-KW"/>
</dbReference>
<keyword evidence="29" id="KW-1185">Reference proteome</keyword>
<reference evidence="28 29" key="1">
    <citation type="journal article" date="2018" name="Nat. Ecol. Evol.">
        <title>Genomic signatures of mitonuclear coevolution across populations of Tigriopus californicus.</title>
        <authorList>
            <person name="Barreto F.S."/>
            <person name="Watson E.T."/>
            <person name="Lima T.G."/>
            <person name="Willett C.S."/>
            <person name="Edmands S."/>
            <person name="Li W."/>
            <person name="Burton R.S."/>
        </authorList>
    </citation>
    <scope>NUCLEOTIDE SEQUENCE [LARGE SCALE GENOMIC DNA]</scope>
    <source>
        <strain evidence="28 29">San Diego</strain>
    </source>
</reference>
<evidence type="ECO:0000256" key="13">
    <source>
        <dbReference type="ARBA" id="ARBA00022801"/>
    </source>
</evidence>
<keyword evidence="19" id="KW-0325">Glycoprotein</keyword>
<dbReference type="GO" id="GO:0070006">
    <property type="term" value="F:metalloaminopeptidase activity"/>
    <property type="evidence" value="ECO:0007669"/>
    <property type="project" value="TreeGrafter"/>
</dbReference>
<feature type="active site" description="Proton acceptor" evidence="20">
    <location>
        <position position="454"/>
    </location>
</feature>
<dbReference type="CDD" id="cd09601">
    <property type="entry name" value="M1_APN-Q_like"/>
    <property type="match status" value="1"/>
</dbReference>
<dbReference type="OrthoDB" id="510539at2759"/>
<feature type="binding site" evidence="21">
    <location>
        <position position="457"/>
    </location>
    <ligand>
        <name>Zn(2+)</name>
        <dbReference type="ChEBI" id="CHEBI:29105"/>
        <note>catalytic</note>
    </ligand>
</feature>
<evidence type="ECO:0000256" key="24">
    <source>
        <dbReference type="SAM" id="SignalP"/>
    </source>
</evidence>
<comment type="similarity">
    <text evidence="4">Belongs to the peptidase M1 family.</text>
</comment>
<dbReference type="FunFam" id="2.60.40.1910:FF:000008">
    <property type="entry name" value="Aminopeptidase"/>
    <property type="match status" value="1"/>
</dbReference>
<evidence type="ECO:0000256" key="20">
    <source>
        <dbReference type="PIRSR" id="PIRSR634016-1"/>
    </source>
</evidence>
<feature type="signal peptide" evidence="24">
    <location>
        <begin position="1"/>
        <end position="19"/>
    </location>
</feature>
<evidence type="ECO:0000256" key="14">
    <source>
        <dbReference type="ARBA" id="ARBA00022833"/>
    </source>
</evidence>
<evidence type="ECO:0000256" key="15">
    <source>
        <dbReference type="ARBA" id="ARBA00022989"/>
    </source>
</evidence>
<keyword evidence="10" id="KW-0812">Transmembrane</keyword>
<dbReference type="GO" id="GO:0016285">
    <property type="term" value="F:alanyl aminopeptidase activity"/>
    <property type="evidence" value="ECO:0007669"/>
    <property type="project" value="UniProtKB-EC"/>
</dbReference>
<feature type="compositionally biased region" description="Low complexity" evidence="23">
    <location>
        <begin position="1028"/>
        <end position="1056"/>
    </location>
</feature>
<feature type="binding site" evidence="21">
    <location>
        <position position="453"/>
    </location>
    <ligand>
        <name>Zn(2+)</name>
        <dbReference type="ChEBI" id="CHEBI:29105"/>
        <note>catalytic</note>
    </ligand>
</feature>
<dbReference type="Pfam" id="PF01433">
    <property type="entry name" value="Peptidase_M1"/>
    <property type="match status" value="1"/>
</dbReference>
<dbReference type="FunFam" id="1.25.50.20:FF:000001">
    <property type="entry name" value="Aminopeptidase"/>
    <property type="match status" value="1"/>
</dbReference>
<dbReference type="InterPro" id="IPR027268">
    <property type="entry name" value="Peptidase_M4/M1_CTD_sf"/>
</dbReference>
<keyword evidence="8" id="KW-0449">Lipoprotein</keyword>
<dbReference type="InterPro" id="IPR001930">
    <property type="entry name" value="Peptidase_M1"/>
</dbReference>
<evidence type="ECO:0000256" key="11">
    <source>
        <dbReference type="ARBA" id="ARBA00022723"/>
    </source>
</evidence>
<dbReference type="InterPro" id="IPR034016">
    <property type="entry name" value="M1_APN-typ"/>
</dbReference>
<dbReference type="InterPro" id="IPR024571">
    <property type="entry name" value="ERAP1-like_C_dom"/>
</dbReference>
<dbReference type="GO" id="GO:0043171">
    <property type="term" value="P:peptide catabolic process"/>
    <property type="evidence" value="ECO:0007669"/>
    <property type="project" value="TreeGrafter"/>
</dbReference>
<comment type="subcellular location">
    <subcellularLocation>
        <location evidence="3">Cell membrane</location>
        <topology evidence="3">Lipid-anchor</topology>
        <topology evidence="3">GPI-anchor</topology>
    </subcellularLocation>
    <subcellularLocation>
        <location evidence="2">Membrane</location>
        <topology evidence="2">Single-pass membrane protein</topology>
    </subcellularLocation>
</comment>
<dbReference type="SUPFAM" id="SSF55486">
    <property type="entry name" value="Metalloproteases ('zincins'), catalytic domain"/>
    <property type="match status" value="1"/>
</dbReference>
<dbReference type="InterPro" id="IPR042097">
    <property type="entry name" value="Aminopeptidase_N-like_N_sf"/>
</dbReference>
<comment type="caution">
    <text evidence="28">The sequence shown here is derived from an EMBL/GenBank/DDBJ whole genome shotgun (WGS) entry which is preliminary data.</text>
</comment>
<dbReference type="Gene3D" id="2.60.40.1910">
    <property type="match status" value="1"/>
</dbReference>
<dbReference type="EMBL" id="VCGU01000003">
    <property type="protein sequence ID" value="TRY78485.1"/>
    <property type="molecule type" value="Genomic_DNA"/>
</dbReference>
<dbReference type="Pfam" id="PF11838">
    <property type="entry name" value="ERAP1_C"/>
    <property type="match status" value="1"/>
</dbReference>
<evidence type="ECO:0000313" key="29">
    <source>
        <dbReference type="Proteomes" id="UP000318571"/>
    </source>
</evidence>
<protein>
    <recommendedName>
        <fullName evidence="6">Aminopeptidase N</fullName>
        <ecNumber evidence="5">3.4.11.2</ecNumber>
    </recommendedName>
</protein>
<keyword evidence="15" id="KW-1133">Transmembrane helix</keyword>
<dbReference type="Gene3D" id="2.60.40.1730">
    <property type="entry name" value="tricorn interacting facor f3 domain"/>
    <property type="match status" value="1"/>
</dbReference>
<feature type="domain" description="ERAP1-like C-terminal" evidence="26">
    <location>
        <begin position="685"/>
        <end position="1002"/>
    </location>
</feature>
<dbReference type="Proteomes" id="UP000318571">
    <property type="component" value="Chromosome 11"/>
</dbReference>
<evidence type="ECO:0000256" key="1">
    <source>
        <dbReference type="ARBA" id="ARBA00000098"/>
    </source>
</evidence>
<evidence type="ECO:0000256" key="8">
    <source>
        <dbReference type="ARBA" id="ARBA00022622"/>
    </source>
</evidence>
<evidence type="ECO:0000256" key="4">
    <source>
        <dbReference type="ARBA" id="ARBA00010136"/>
    </source>
</evidence>
<feature type="domain" description="Peptidase M1 membrane alanine aminopeptidase" evidence="25">
    <location>
        <begin position="382"/>
        <end position="605"/>
    </location>
</feature>
<keyword evidence="7" id="KW-1003">Cell membrane</keyword>
<dbReference type="OMA" id="HENADRY"/>
<feature type="site" description="Transition state stabilizer" evidence="22">
    <location>
        <position position="538"/>
    </location>
</feature>
<dbReference type="GO" id="GO:0005886">
    <property type="term" value="C:plasma membrane"/>
    <property type="evidence" value="ECO:0007669"/>
    <property type="project" value="UniProtKB-SubCell"/>
</dbReference>
<comment type="cofactor">
    <cofactor evidence="21">
        <name>Zn(2+)</name>
        <dbReference type="ChEBI" id="CHEBI:29105"/>
    </cofactor>
    <text evidence="21">Binds 1 zinc ion per subunit.</text>
</comment>
<evidence type="ECO:0000256" key="21">
    <source>
        <dbReference type="PIRSR" id="PIRSR634016-3"/>
    </source>
</evidence>
<dbReference type="PANTHER" id="PTHR11533:SF294">
    <property type="entry name" value="THYROTROPIN-RELEASING HORMONE-DEGRADING ECTOENZYME"/>
    <property type="match status" value="1"/>
</dbReference>
<evidence type="ECO:0000256" key="2">
    <source>
        <dbReference type="ARBA" id="ARBA00004167"/>
    </source>
</evidence>
<dbReference type="FunFam" id="1.10.390.10:FF:000016">
    <property type="entry name" value="Glutamyl aminopeptidase"/>
    <property type="match status" value="1"/>
</dbReference>
<keyword evidence="13" id="KW-0378">Hydrolase</keyword>
<evidence type="ECO:0000256" key="9">
    <source>
        <dbReference type="ARBA" id="ARBA00022670"/>
    </source>
</evidence>
<dbReference type="GO" id="GO:0042277">
    <property type="term" value="F:peptide binding"/>
    <property type="evidence" value="ECO:0007669"/>
    <property type="project" value="TreeGrafter"/>
</dbReference>
<organism evidence="28 29">
    <name type="scientific">Tigriopus californicus</name>
    <name type="common">Marine copepod</name>
    <dbReference type="NCBI Taxonomy" id="6832"/>
    <lineage>
        <taxon>Eukaryota</taxon>
        <taxon>Metazoa</taxon>
        <taxon>Ecdysozoa</taxon>
        <taxon>Arthropoda</taxon>
        <taxon>Crustacea</taxon>
        <taxon>Multicrustacea</taxon>
        <taxon>Hexanauplia</taxon>
        <taxon>Copepoda</taxon>
        <taxon>Harpacticoida</taxon>
        <taxon>Harpacticidae</taxon>
        <taxon>Tigriopus</taxon>
    </lineage>
</organism>
<keyword evidence="8" id="KW-0336">GPI-anchor</keyword>
<dbReference type="InterPro" id="IPR045357">
    <property type="entry name" value="Aminopeptidase_N-like_N"/>
</dbReference>
<dbReference type="SUPFAM" id="SSF63737">
    <property type="entry name" value="Leukotriene A4 hydrolase N-terminal domain"/>
    <property type="match status" value="1"/>
</dbReference>
<evidence type="ECO:0000256" key="22">
    <source>
        <dbReference type="PIRSR" id="PIRSR634016-4"/>
    </source>
</evidence>
<evidence type="ECO:0000313" key="28">
    <source>
        <dbReference type="EMBL" id="TRY78485.1"/>
    </source>
</evidence>
<keyword evidence="18" id="KW-1015">Disulfide bond</keyword>
<keyword evidence="9" id="KW-0645">Protease</keyword>
<comment type="catalytic activity">
    <reaction evidence="1">
        <text>Release of an N-terminal amino acid, Xaa-|-Yaa- from a peptide, amide or arylamide. Xaa is preferably Ala, but may be most amino acids including Pro (slow action). When a terminal hydrophobic residue is followed by a prolyl residue, the two may be released as an intact Xaa-Pro dipeptide.</text>
        <dbReference type="EC" id="3.4.11.2"/>
    </reaction>
</comment>
<dbReference type="EC" id="3.4.11.2" evidence="5"/>
<dbReference type="InterPro" id="IPR014782">
    <property type="entry name" value="Peptidase_M1_dom"/>
</dbReference>
<evidence type="ECO:0000256" key="16">
    <source>
        <dbReference type="ARBA" id="ARBA00023049"/>
    </source>
</evidence>
<evidence type="ECO:0000256" key="18">
    <source>
        <dbReference type="ARBA" id="ARBA00023157"/>
    </source>
</evidence>
<dbReference type="Pfam" id="PF17900">
    <property type="entry name" value="Peptidase_M1_N"/>
    <property type="match status" value="1"/>
</dbReference>
<name>A0A553PLC5_TIGCA</name>
<dbReference type="GO" id="GO:0005737">
    <property type="term" value="C:cytoplasm"/>
    <property type="evidence" value="ECO:0007669"/>
    <property type="project" value="TreeGrafter"/>
</dbReference>
<feature type="chain" id="PRO_5021924703" description="Aminopeptidase N" evidence="24">
    <location>
        <begin position="20"/>
        <end position="1094"/>
    </location>
</feature>
<evidence type="ECO:0000256" key="6">
    <source>
        <dbReference type="ARBA" id="ARBA00015611"/>
    </source>
</evidence>
<keyword evidence="12 24" id="KW-0732">Signal</keyword>
<accession>A0A553PLC5</accession>
<dbReference type="PRINTS" id="PR00756">
    <property type="entry name" value="ALADIPTASE"/>
</dbReference>
<evidence type="ECO:0000256" key="19">
    <source>
        <dbReference type="ARBA" id="ARBA00023180"/>
    </source>
</evidence>
<keyword evidence="16" id="KW-0482">Metalloprotease</keyword>
<dbReference type="InterPro" id="IPR050344">
    <property type="entry name" value="Peptidase_M1_aminopeptidases"/>
</dbReference>
<dbReference type="GO" id="GO:0005615">
    <property type="term" value="C:extracellular space"/>
    <property type="evidence" value="ECO:0007669"/>
    <property type="project" value="TreeGrafter"/>
</dbReference>
<feature type="region of interest" description="Disordered" evidence="23">
    <location>
        <begin position="1027"/>
        <end position="1058"/>
    </location>
</feature>
<evidence type="ECO:0000256" key="7">
    <source>
        <dbReference type="ARBA" id="ARBA00022475"/>
    </source>
</evidence>
<dbReference type="GO" id="GO:0008270">
    <property type="term" value="F:zinc ion binding"/>
    <property type="evidence" value="ECO:0007669"/>
    <property type="project" value="InterPro"/>
</dbReference>
<keyword evidence="17" id="KW-0472">Membrane</keyword>
<dbReference type="STRING" id="6832.A0A553PLC5"/>
<evidence type="ECO:0000259" key="26">
    <source>
        <dbReference type="Pfam" id="PF11838"/>
    </source>
</evidence>
<dbReference type="Gene3D" id="1.25.50.20">
    <property type="match status" value="1"/>
</dbReference>
<dbReference type="PANTHER" id="PTHR11533">
    <property type="entry name" value="PROTEASE M1 ZINC METALLOPROTEASE"/>
    <property type="match status" value="1"/>
</dbReference>
<evidence type="ECO:0000256" key="10">
    <source>
        <dbReference type="ARBA" id="ARBA00022692"/>
    </source>
</evidence>
<evidence type="ECO:0000259" key="25">
    <source>
        <dbReference type="Pfam" id="PF01433"/>
    </source>
</evidence>
<proteinExistence type="inferred from homology"/>
<keyword evidence="14 21" id="KW-0862">Zinc</keyword>
<feature type="binding site" evidence="21">
    <location>
        <position position="476"/>
    </location>
    <ligand>
        <name>Zn(2+)</name>
        <dbReference type="ChEBI" id="CHEBI:29105"/>
        <note>catalytic</note>
    </ligand>
</feature>
<evidence type="ECO:0000256" key="3">
    <source>
        <dbReference type="ARBA" id="ARBA00004609"/>
    </source>
</evidence>
<feature type="domain" description="Aminopeptidase N-like N-terminal" evidence="27">
    <location>
        <begin position="149"/>
        <end position="347"/>
    </location>
</feature>
<dbReference type="AlphaFoldDB" id="A0A553PLC5"/>
<evidence type="ECO:0000256" key="12">
    <source>
        <dbReference type="ARBA" id="ARBA00022729"/>
    </source>
</evidence>
<dbReference type="GO" id="GO:0006508">
    <property type="term" value="P:proteolysis"/>
    <property type="evidence" value="ECO:0007669"/>
    <property type="project" value="UniProtKB-KW"/>
</dbReference>
<evidence type="ECO:0000256" key="23">
    <source>
        <dbReference type="SAM" id="MobiDB-lite"/>
    </source>
</evidence>
<gene>
    <name evidence="28" type="ORF">TCAL_06176</name>
</gene>
<evidence type="ECO:0000259" key="27">
    <source>
        <dbReference type="Pfam" id="PF17900"/>
    </source>
</evidence>
<sequence length="1094" mass="124442">MKHIKILLCFFAFLYSVFAQDFDYPIVVDRELFAKPNDEVSFSCQLAFGDLLNPNRCLFITPQKRHYLANITDGLVYDENALVVPAFTAFGDERTCGLHSEEFQSIFAGQWQCILNDAPAHLASFHIFMEDGESTHVQDRIRLPKHVIPSVYEVELSPRIEEGDFEIPGTMKLHFSVDLDEDDHVMHKIVLHSKSTLIVEDSITIISALDPEPLNITAFEYDLEREFFIIHLEDPLEHETFSDEYTLSMDFVSYLSDSLDGFYRSSYQDPVTNMTKYLAVTQFESTSARLAFPCLDEPDRKAKFNIKLGHKKGTEAVSNMNVLATTEIGDDRMVTEFAQTDIMSTYLLAFLISEFQPTVGIDSDIDFSIYHMPGKEDQAVKAAEVGPRVLKYYEDYFGIDYPLPKMDMAAIPDFSAGAMENWGLITYREATLLYQESISSKGDEDRVVEVIAHELAHQWFGNLVTMKWWTDLWLNEGFATYVENIGSTFILPNNEKLDRVLIMDLHDVFGIDALVSSKPISVEVANPDYDMTYSRLSYGKGNCLIRMIENFITLEVFKAGINQYLETKQHENADRYDLWNALNEVAQSANILPKDLDIAQIMENWTEKEGYPVLMVTLEDDGTRSVRQKRFLLDPDAVESSLKYFIPINIEYAEGKFTNTTATAWLKPDDEDLALEIETDKDQAYILNVKQTGYYRVNYEPENWQKIHDTLMKNSKAIGKLNRAQILDDSFNLARAGQLDYHVPLNLSLYLSQEDEYVPLQAGLNALKYLETMMWNADQEYNLFKDYVKSLLTNAFDDIGFDVANEDSFVKILRQKSILQFMCFYGDASCIREAVEQFEAWMSNPEAGNKINPDLRQLIYEVAIQNGDQSHFNFLLNQLSQVEVDQDIQKIIYGLGHSLHEGLLKQLLDLTLADEGTIRSQDFRSVYRAVGSTSFGRRVQFDWLKANLDVLPTSSVPEIIAGFINTANTKNEIEELEDFIEKKKDDLGLVMGSLNQGLDKARINLKWTTANFETIVDWIQSLPDPAPTTTTRTTISTTVTTGSESSTSGSTATGSTEPFTTTDIVTGSAFLVRPYWEILLFGVFSTALSHLFNC</sequence>
<evidence type="ECO:0000256" key="5">
    <source>
        <dbReference type="ARBA" id="ARBA00012564"/>
    </source>
</evidence>